<gene>
    <name evidence="2" type="ORF">AB5L97_12925</name>
</gene>
<dbReference type="RefSeq" id="WP_369044963.1">
    <property type="nucleotide sequence ID" value="NZ_CP163302.1"/>
</dbReference>
<dbReference type="EMBL" id="CP163302">
    <property type="protein sequence ID" value="XDP44181.1"/>
    <property type="molecule type" value="Genomic_DNA"/>
</dbReference>
<proteinExistence type="predicted"/>
<dbReference type="SUPFAM" id="SSF52540">
    <property type="entry name" value="P-loop containing nucleoside triphosphate hydrolases"/>
    <property type="match status" value="1"/>
</dbReference>
<dbReference type="AlphaFoldDB" id="A0AB39L040"/>
<dbReference type="SMART" id="SM00382">
    <property type="entry name" value="AAA"/>
    <property type="match status" value="1"/>
</dbReference>
<dbReference type="Gene3D" id="3.40.50.300">
    <property type="entry name" value="P-loop containing nucleotide triphosphate hydrolases"/>
    <property type="match status" value="1"/>
</dbReference>
<evidence type="ECO:0000313" key="2">
    <source>
        <dbReference type="EMBL" id="XDP44181.1"/>
    </source>
</evidence>
<reference evidence="2" key="1">
    <citation type="submission" date="2024-07" db="EMBL/GenBank/DDBJ databases">
        <authorList>
            <person name="fu j."/>
        </authorList>
    </citation>
    <scope>NUCLEOTIDE SEQUENCE</scope>
    <source>
        <strain evidence="2">P10A9</strain>
    </source>
</reference>
<organism evidence="2">
    <name type="scientific">Sinomonas puerhi</name>
    <dbReference type="NCBI Taxonomy" id="3238584"/>
    <lineage>
        <taxon>Bacteria</taxon>
        <taxon>Bacillati</taxon>
        <taxon>Actinomycetota</taxon>
        <taxon>Actinomycetes</taxon>
        <taxon>Micrococcales</taxon>
        <taxon>Micrococcaceae</taxon>
        <taxon>Sinomonas</taxon>
    </lineage>
</organism>
<dbReference type="KEGG" id="spue:AB5L97_12925"/>
<name>A0AB39L040_9MICC</name>
<dbReference type="InterPro" id="IPR027417">
    <property type="entry name" value="P-loop_NTPase"/>
</dbReference>
<feature type="domain" description="AAA+ ATPase" evidence="1">
    <location>
        <begin position="347"/>
        <end position="617"/>
    </location>
</feature>
<dbReference type="InterPro" id="IPR003593">
    <property type="entry name" value="AAA+_ATPase"/>
</dbReference>
<sequence length="653" mass="71092">MAVSRDSRLTVSFFRSRADAAPKEKRVAWTDFCALMAEDQLRVSPGLRKDARGGFTMCTFKNGHRGKADVDRCYGIALDLEADEETGEIMPPSLEVLGRIHALGLQALVYSTYSHTPERPRYRALLPADGPADAGTTSRAARAVLERLGLPFDKASLHPEQMMFMPTVPSEEAREDYELEIIDGPRVSLDEWAALAPREEPAASAPAQDPFDVFLERCEEQGRGVVHRGPDDAMVQCPTHNDRNPSLHVQRSSMATVVMHCFAPACAGLTAPQFFEAVGLRWSEVVHGETAAKDFGEEQEADELGGAAVTGSYDWTHRFIDGGSFIFDVPDEVPALWGERGDVIWPEGEALMVCGPSGVGKTTLIGQVVRAMLFGGDVLGHAVRVLAPGEKILYLAMDRPSQIQRSLKRQFHGYDRARVEQSLLVWKGPPPEDLAQSPEKLLAMCRWAGAGTVIVDSLKDAAIGLSEDAVAAGWNRARQMAIAEGVQVCELHHQVKRGPNGAAPTTLADVYGSTWLTGGAGSVILLYGKAGDPIVRLLHLKQSQNDVGPLDIFHDQDSGEISVWSGEIDPLALARNAGRDGITKRRLAEIMFARDRPTDAEIAKAGRRLHQCVRRGELVIRDGSAEATLGTQSKVYVLPEYLDFADDEGGTET</sequence>
<accession>A0AB39L040</accession>
<dbReference type="Pfam" id="PF13481">
    <property type="entry name" value="AAA_25"/>
    <property type="match status" value="1"/>
</dbReference>
<protein>
    <submittedName>
        <fullName evidence="2">AAA family ATPase</fullName>
    </submittedName>
</protein>
<evidence type="ECO:0000259" key="1">
    <source>
        <dbReference type="SMART" id="SM00382"/>
    </source>
</evidence>